<proteinExistence type="predicted"/>
<evidence type="ECO:0000313" key="1">
    <source>
        <dbReference type="EMBL" id="GCB63566.1"/>
    </source>
</evidence>
<dbReference type="EMBL" id="BFAA01002678">
    <property type="protein sequence ID" value="GCB63566.1"/>
    <property type="molecule type" value="Genomic_DNA"/>
</dbReference>
<name>A0A401NRR8_SCYTO</name>
<reference evidence="1 2" key="1">
    <citation type="journal article" date="2018" name="Nat. Ecol. Evol.">
        <title>Shark genomes provide insights into elasmobranch evolution and the origin of vertebrates.</title>
        <authorList>
            <person name="Hara Y"/>
            <person name="Yamaguchi K"/>
            <person name="Onimaru K"/>
            <person name="Kadota M"/>
            <person name="Koyanagi M"/>
            <person name="Keeley SD"/>
            <person name="Tatsumi K"/>
            <person name="Tanaka K"/>
            <person name="Motone F"/>
            <person name="Kageyama Y"/>
            <person name="Nozu R"/>
            <person name="Adachi N"/>
            <person name="Nishimura O"/>
            <person name="Nakagawa R"/>
            <person name="Tanegashima C"/>
            <person name="Kiyatake I"/>
            <person name="Matsumoto R"/>
            <person name="Murakumo K"/>
            <person name="Nishida K"/>
            <person name="Terakita A"/>
            <person name="Kuratani S"/>
            <person name="Sato K"/>
            <person name="Hyodo S Kuraku.S."/>
        </authorList>
    </citation>
    <scope>NUCLEOTIDE SEQUENCE [LARGE SCALE GENOMIC DNA]</scope>
</reference>
<dbReference type="AlphaFoldDB" id="A0A401NRR8"/>
<dbReference type="Proteomes" id="UP000288216">
    <property type="component" value="Unassembled WGS sequence"/>
</dbReference>
<keyword evidence="2" id="KW-1185">Reference proteome</keyword>
<gene>
    <name evidence="1" type="ORF">scyTo_0007400</name>
</gene>
<organism evidence="1 2">
    <name type="scientific">Scyliorhinus torazame</name>
    <name type="common">Cloudy catshark</name>
    <name type="synonym">Catulus torazame</name>
    <dbReference type="NCBI Taxonomy" id="75743"/>
    <lineage>
        <taxon>Eukaryota</taxon>
        <taxon>Metazoa</taxon>
        <taxon>Chordata</taxon>
        <taxon>Craniata</taxon>
        <taxon>Vertebrata</taxon>
        <taxon>Chondrichthyes</taxon>
        <taxon>Elasmobranchii</taxon>
        <taxon>Galeomorphii</taxon>
        <taxon>Galeoidea</taxon>
        <taxon>Carcharhiniformes</taxon>
        <taxon>Scyliorhinidae</taxon>
        <taxon>Scyliorhinus</taxon>
    </lineage>
</organism>
<sequence>NRERERSEERIRYRVQSAVSEQKKAAVKVTQGGLQGKRS</sequence>
<feature type="non-terminal residue" evidence="1">
    <location>
        <position position="1"/>
    </location>
</feature>
<accession>A0A401NRR8</accession>
<evidence type="ECO:0000313" key="2">
    <source>
        <dbReference type="Proteomes" id="UP000288216"/>
    </source>
</evidence>
<protein>
    <submittedName>
        <fullName evidence="1">Uncharacterized protein</fullName>
    </submittedName>
</protein>
<comment type="caution">
    <text evidence="1">The sequence shown here is derived from an EMBL/GenBank/DDBJ whole genome shotgun (WGS) entry which is preliminary data.</text>
</comment>